<dbReference type="PANTHER" id="PTHR37191">
    <property type="entry name" value="ZINC FINGER/BTB DOMAIN PROTEIN"/>
    <property type="match status" value="1"/>
</dbReference>
<protein>
    <submittedName>
        <fullName evidence="2">Uncharacterized protein</fullName>
    </submittedName>
</protein>
<dbReference type="SUPFAM" id="SSF48264">
    <property type="entry name" value="Cytochrome P450"/>
    <property type="match status" value="1"/>
</dbReference>
<feature type="compositionally biased region" description="Basic and acidic residues" evidence="1">
    <location>
        <begin position="18"/>
        <end position="29"/>
    </location>
</feature>
<dbReference type="PANTHER" id="PTHR37191:SF1">
    <property type="entry name" value="OS08G0112600 PROTEIN"/>
    <property type="match status" value="1"/>
</dbReference>
<sequence length="248" mass="27601">MAQKKKELLSSAPWRMGPQEDDKFKDAKLKVTSQPGATPKMHVPGKKTFGSKNDTVGEDSLTEIDPELRYSNFQVCVLGISNDSLVLLQFLQNVFSIDTIVKPLPPTMAYNVSHNLSFFTRIFTQFFDPDGIADAQKSLGLGQGEEARKGGRCCHFSETSTTIHKISLSQRSLILQDLRVFCVDMLAPVKPNTFIPFGSGVHSCPGNELAKLEILLKFLQWETSNKETPPFSVASDQEMEAAHSYREL</sequence>
<gene>
    <name evidence="2" type="ORF">SASPL_128077</name>
</gene>
<dbReference type="PROSITE" id="PS00086">
    <property type="entry name" value="CYTOCHROME_P450"/>
    <property type="match status" value="1"/>
</dbReference>
<dbReference type="GO" id="GO:0009941">
    <property type="term" value="C:chloroplast envelope"/>
    <property type="evidence" value="ECO:0007669"/>
    <property type="project" value="TreeGrafter"/>
</dbReference>
<dbReference type="Proteomes" id="UP000298416">
    <property type="component" value="Unassembled WGS sequence"/>
</dbReference>
<dbReference type="InterPro" id="IPR036396">
    <property type="entry name" value="Cyt_P450_sf"/>
</dbReference>
<dbReference type="GO" id="GO:0020037">
    <property type="term" value="F:heme binding"/>
    <property type="evidence" value="ECO:0007669"/>
    <property type="project" value="InterPro"/>
</dbReference>
<name>A0A8X8XD36_SALSN</name>
<keyword evidence="3" id="KW-1185">Reference proteome</keyword>
<reference evidence="2" key="1">
    <citation type="submission" date="2018-01" db="EMBL/GenBank/DDBJ databases">
        <authorList>
            <person name="Mao J.F."/>
        </authorList>
    </citation>
    <scope>NUCLEOTIDE SEQUENCE</scope>
    <source>
        <strain evidence="2">Huo1</strain>
        <tissue evidence="2">Leaf</tissue>
    </source>
</reference>
<dbReference type="GO" id="GO:0005506">
    <property type="term" value="F:iron ion binding"/>
    <property type="evidence" value="ECO:0007669"/>
    <property type="project" value="InterPro"/>
</dbReference>
<dbReference type="GO" id="GO:0004497">
    <property type="term" value="F:monooxygenase activity"/>
    <property type="evidence" value="ECO:0007669"/>
    <property type="project" value="InterPro"/>
</dbReference>
<organism evidence="2">
    <name type="scientific">Salvia splendens</name>
    <name type="common">Scarlet sage</name>
    <dbReference type="NCBI Taxonomy" id="180675"/>
    <lineage>
        <taxon>Eukaryota</taxon>
        <taxon>Viridiplantae</taxon>
        <taxon>Streptophyta</taxon>
        <taxon>Embryophyta</taxon>
        <taxon>Tracheophyta</taxon>
        <taxon>Spermatophyta</taxon>
        <taxon>Magnoliopsida</taxon>
        <taxon>eudicotyledons</taxon>
        <taxon>Gunneridae</taxon>
        <taxon>Pentapetalae</taxon>
        <taxon>asterids</taxon>
        <taxon>lamiids</taxon>
        <taxon>Lamiales</taxon>
        <taxon>Lamiaceae</taxon>
        <taxon>Nepetoideae</taxon>
        <taxon>Mentheae</taxon>
        <taxon>Salviinae</taxon>
        <taxon>Salvia</taxon>
        <taxon>Salvia subgen. Calosphace</taxon>
        <taxon>core Calosphace</taxon>
    </lineage>
</organism>
<comment type="caution">
    <text evidence="2">The sequence shown here is derived from an EMBL/GenBank/DDBJ whole genome shotgun (WGS) entry which is preliminary data.</text>
</comment>
<evidence type="ECO:0000313" key="3">
    <source>
        <dbReference type="Proteomes" id="UP000298416"/>
    </source>
</evidence>
<accession>A0A8X8XD36</accession>
<dbReference type="InterPro" id="IPR017972">
    <property type="entry name" value="Cyt_P450_CS"/>
</dbReference>
<evidence type="ECO:0000256" key="1">
    <source>
        <dbReference type="SAM" id="MobiDB-lite"/>
    </source>
</evidence>
<dbReference type="EMBL" id="PNBA02000010">
    <property type="protein sequence ID" value="KAG6410030.1"/>
    <property type="molecule type" value="Genomic_DNA"/>
</dbReference>
<reference evidence="2" key="2">
    <citation type="submission" date="2020-08" db="EMBL/GenBank/DDBJ databases">
        <title>Plant Genome Project.</title>
        <authorList>
            <person name="Zhang R.-G."/>
        </authorList>
    </citation>
    <scope>NUCLEOTIDE SEQUENCE</scope>
    <source>
        <strain evidence="2">Huo1</strain>
        <tissue evidence="2">Leaf</tissue>
    </source>
</reference>
<proteinExistence type="predicted"/>
<evidence type="ECO:0000313" key="2">
    <source>
        <dbReference type="EMBL" id="KAG6410030.1"/>
    </source>
</evidence>
<dbReference type="AlphaFoldDB" id="A0A8X8XD36"/>
<dbReference type="Gene3D" id="1.10.630.10">
    <property type="entry name" value="Cytochrome P450"/>
    <property type="match status" value="1"/>
</dbReference>
<feature type="region of interest" description="Disordered" evidence="1">
    <location>
        <begin position="1"/>
        <end position="58"/>
    </location>
</feature>
<dbReference type="GO" id="GO:0016705">
    <property type="term" value="F:oxidoreductase activity, acting on paired donors, with incorporation or reduction of molecular oxygen"/>
    <property type="evidence" value="ECO:0007669"/>
    <property type="project" value="InterPro"/>
</dbReference>